<proteinExistence type="predicted"/>
<evidence type="ECO:0000256" key="1">
    <source>
        <dbReference type="SAM" id="MobiDB-lite"/>
    </source>
</evidence>
<name>A0A0C3K6S1_9AGAM</name>
<accession>A0A0C3K6S1</accession>
<dbReference type="Proteomes" id="UP000054248">
    <property type="component" value="Unassembled WGS sequence"/>
</dbReference>
<reference evidence="3" key="2">
    <citation type="submission" date="2015-01" db="EMBL/GenBank/DDBJ databases">
        <title>Evolutionary Origins and Diversification of the Mycorrhizal Mutualists.</title>
        <authorList>
            <consortium name="DOE Joint Genome Institute"/>
            <consortium name="Mycorrhizal Genomics Consortium"/>
            <person name="Kohler A."/>
            <person name="Kuo A."/>
            <person name="Nagy L.G."/>
            <person name="Floudas D."/>
            <person name="Copeland A."/>
            <person name="Barry K.W."/>
            <person name="Cichocki N."/>
            <person name="Veneault-Fourrey C."/>
            <person name="LaButti K."/>
            <person name="Lindquist E.A."/>
            <person name="Lipzen A."/>
            <person name="Lundell T."/>
            <person name="Morin E."/>
            <person name="Murat C."/>
            <person name="Riley R."/>
            <person name="Ohm R."/>
            <person name="Sun H."/>
            <person name="Tunlid A."/>
            <person name="Henrissat B."/>
            <person name="Grigoriev I.V."/>
            <person name="Hibbett D.S."/>
            <person name="Martin F."/>
        </authorList>
    </citation>
    <scope>NUCLEOTIDE SEQUENCE [LARGE SCALE GENOMIC DNA]</scope>
    <source>
        <strain evidence="3">MUT 4182</strain>
    </source>
</reference>
<keyword evidence="3" id="KW-1185">Reference proteome</keyword>
<evidence type="ECO:0000313" key="3">
    <source>
        <dbReference type="Proteomes" id="UP000054248"/>
    </source>
</evidence>
<feature type="region of interest" description="Disordered" evidence="1">
    <location>
        <begin position="154"/>
        <end position="237"/>
    </location>
</feature>
<dbReference type="AlphaFoldDB" id="A0A0C3K6S1"/>
<gene>
    <name evidence="2" type="ORF">M407DRAFT_33261</name>
</gene>
<reference evidence="2 3" key="1">
    <citation type="submission" date="2014-04" db="EMBL/GenBank/DDBJ databases">
        <authorList>
            <consortium name="DOE Joint Genome Institute"/>
            <person name="Kuo A."/>
            <person name="Girlanda M."/>
            <person name="Perotto S."/>
            <person name="Kohler A."/>
            <person name="Nagy L.G."/>
            <person name="Floudas D."/>
            <person name="Copeland A."/>
            <person name="Barry K.W."/>
            <person name="Cichocki N."/>
            <person name="Veneault-Fourrey C."/>
            <person name="LaButti K."/>
            <person name="Lindquist E.A."/>
            <person name="Lipzen A."/>
            <person name="Lundell T."/>
            <person name="Morin E."/>
            <person name="Murat C."/>
            <person name="Sun H."/>
            <person name="Tunlid A."/>
            <person name="Henrissat B."/>
            <person name="Grigoriev I.V."/>
            <person name="Hibbett D.S."/>
            <person name="Martin F."/>
            <person name="Nordberg H.P."/>
            <person name="Cantor M.N."/>
            <person name="Hua S.X."/>
        </authorList>
    </citation>
    <scope>NUCLEOTIDE SEQUENCE [LARGE SCALE GENOMIC DNA]</scope>
    <source>
        <strain evidence="2 3">MUT 4182</strain>
    </source>
</reference>
<evidence type="ECO:0000313" key="2">
    <source>
        <dbReference type="EMBL" id="KIO17083.1"/>
    </source>
</evidence>
<feature type="compositionally biased region" description="Polar residues" evidence="1">
    <location>
        <begin position="193"/>
        <end position="208"/>
    </location>
</feature>
<protein>
    <submittedName>
        <fullName evidence="2">Uncharacterized protein</fullName>
    </submittedName>
</protein>
<feature type="compositionally biased region" description="Polar residues" evidence="1">
    <location>
        <begin position="13"/>
        <end position="33"/>
    </location>
</feature>
<dbReference type="HOGENOM" id="CLU_1173121_0_0_1"/>
<feature type="compositionally biased region" description="Basic and acidic residues" evidence="1">
    <location>
        <begin position="223"/>
        <end position="237"/>
    </location>
</feature>
<feature type="region of interest" description="Disordered" evidence="1">
    <location>
        <begin position="1"/>
        <end position="33"/>
    </location>
</feature>
<dbReference type="OrthoDB" id="3250957at2759"/>
<feature type="non-terminal residue" evidence="2">
    <location>
        <position position="237"/>
    </location>
</feature>
<organism evidence="2 3">
    <name type="scientific">Tulasnella calospora MUT 4182</name>
    <dbReference type="NCBI Taxonomy" id="1051891"/>
    <lineage>
        <taxon>Eukaryota</taxon>
        <taxon>Fungi</taxon>
        <taxon>Dikarya</taxon>
        <taxon>Basidiomycota</taxon>
        <taxon>Agaricomycotina</taxon>
        <taxon>Agaricomycetes</taxon>
        <taxon>Cantharellales</taxon>
        <taxon>Tulasnellaceae</taxon>
        <taxon>Tulasnella</taxon>
    </lineage>
</organism>
<sequence>MSSQSAGKKRPRSSASSSHNPAEPTQGSLSDNVESVKHAILSILKDTDWPRKSTDAADGLMTTIENALSLTNIPKDDLRIHAQHRTSLQQFITVMEGVQRKLEEASNAHGGKEKTSRQKITDFFASQKPNKCTEVLESCGNDVKGALATLPTQWNHEVTTDDQLGGSDRSQPGAHTPRTGDAPALGPVRGQIDQKTNTSPEVMTSQGTMVAPYANLDDDPIIQDDRVNDSSKRREWL</sequence>
<dbReference type="EMBL" id="KN823432">
    <property type="protein sequence ID" value="KIO17083.1"/>
    <property type="molecule type" value="Genomic_DNA"/>
</dbReference>